<dbReference type="EMBL" id="JAMPLM010000014">
    <property type="protein sequence ID" value="MEP1060048.1"/>
    <property type="molecule type" value="Genomic_DNA"/>
</dbReference>
<comment type="subcellular location">
    <subcellularLocation>
        <location evidence="1">Cell membrane</location>
        <topology evidence="1">Single-pass membrane protein</topology>
    </subcellularLocation>
    <subcellularLocation>
        <location evidence="7">Cell membrane</location>
        <topology evidence="7">Single-pass type II membrane protein</topology>
    </subcellularLocation>
</comment>
<dbReference type="PANTHER" id="PTHR30558">
    <property type="entry name" value="EXBD MEMBRANE COMPONENT OF PMF-DRIVEN MACROMOLECULE IMPORT SYSTEM"/>
    <property type="match status" value="1"/>
</dbReference>
<dbReference type="PANTHER" id="PTHR30558:SF3">
    <property type="entry name" value="BIOPOLYMER TRANSPORT PROTEIN EXBD-RELATED"/>
    <property type="match status" value="1"/>
</dbReference>
<evidence type="ECO:0000256" key="6">
    <source>
        <dbReference type="ARBA" id="ARBA00023136"/>
    </source>
</evidence>
<evidence type="ECO:0000256" key="1">
    <source>
        <dbReference type="ARBA" id="ARBA00004162"/>
    </source>
</evidence>
<keyword evidence="5 8" id="KW-1133">Transmembrane helix</keyword>
<keyword evidence="4 7" id="KW-0812">Transmembrane</keyword>
<evidence type="ECO:0000313" key="10">
    <source>
        <dbReference type="Proteomes" id="UP001476950"/>
    </source>
</evidence>
<evidence type="ECO:0000256" key="3">
    <source>
        <dbReference type="ARBA" id="ARBA00022475"/>
    </source>
</evidence>
<evidence type="ECO:0000256" key="7">
    <source>
        <dbReference type="RuleBase" id="RU003879"/>
    </source>
</evidence>
<dbReference type="Pfam" id="PF02472">
    <property type="entry name" value="ExbD"/>
    <property type="match status" value="1"/>
</dbReference>
<evidence type="ECO:0000313" key="9">
    <source>
        <dbReference type="EMBL" id="MEP1060048.1"/>
    </source>
</evidence>
<keyword evidence="10" id="KW-1185">Reference proteome</keyword>
<comment type="caution">
    <text evidence="9">The sequence shown here is derived from an EMBL/GenBank/DDBJ whole genome shotgun (WGS) entry which is preliminary data.</text>
</comment>
<dbReference type="Gene3D" id="3.30.420.270">
    <property type="match status" value="1"/>
</dbReference>
<evidence type="ECO:0000256" key="8">
    <source>
        <dbReference type="SAM" id="Phobius"/>
    </source>
</evidence>
<dbReference type="InterPro" id="IPR003400">
    <property type="entry name" value="ExbD"/>
</dbReference>
<sequence>MKFKSQRQGSEMLEVNLLPMMDVLMAVLTFFIVISMTLTTQQSVDVTLPTADKGAKELKLPDPLIVGLTRQGQMTVGNSPVTQDQLATQMVEYLNKNPQGAIVLKADNQLAYQKVVQVLGTMQAIGGERVSLAIDPPRS</sequence>
<accession>A0ABV0KLC3</accession>
<proteinExistence type="inferred from homology"/>
<keyword evidence="3" id="KW-1003">Cell membrane</keyword>
<gene>
    <name evidence="9" type="ORF">NDI38_16550</name>
</gene>
<feature type="transmembrane region" description="Helical" evidence="8">
    <location>
        <begin position="21"/>
        <end position="39"/>
    </location>
</feature>
<evidence type="ECO:0000256" key="5">
    <source>
        <dbReference type="ARBA" id="ARBA00022989"/>
    </source>
</evidence>
<evidence type="ECO:0000256" key="2">
    <source>
        <dbReference type="ARBA" id="ARBA00005811"/>
    </source>
</evidence>
<evidence type="ECO:0000256" key="4">
    <source>
        <dbReference type="ARBA" id="ARBA00022692"/>
    </source>
</evidence>
<keyword evidence="6 8" id="KW-0472">Membrane</keyword>
<keyword evidence="7" id="KW-0813">Transport</keyword>
<keyword evidence="7" id="KW-0653">Protein transport</keyword>
<name>A0ABV0KLC3_9CYAN</name>
<organism evidence="9 10">
    <name type="scientific">Stenomitos frigidus AS-A4</name>
    <dbReference type="NCBI Taxonomy" id="2933935"/>
    <lineage>
        <taxon>Bacteria</taxon>
        <taxon>Bacillati</taxon>
        <taxon>Cyanobacteriota</taxon>
        <taxon>Cyanophyceae</taxon>
        <taxon>Leptolyngbyales</taxon>
        <taxon>Leptolyngbyaceae</taxon>
        <taxon>Stenomitos</taxon>
    </lineage>
</organism>
<dbReference type="RefSeq" id="WP_190447042.1">
    <property type="nucleotide sequence ID" value="NZ_JAMPLM010000014.1"/>
</dbReference>
<reference evidence="9 10" key="1">
    <citation type="submission" date="2022-04" db="EMBL/GenBank/DDBJ databases">
        <title>Positive selection, recombination, and allopatry shape intraspecific diversity of widespread and dominant cyanobacteria.</title>
        <authorList>
            <person name="Wei J."/>
            <person name="Shu W."/>
            <person name="Hu C."/>
        </authorList>
    </citation>
    <scope>NUCLEOTIDE SEQUENCE [LARGE SCALE GENOMIC DNA]</scope>
    <source>
        <strain evidence="9 10">AS-A4</strain>
    </source>
</reference>
<comment type="similarity">
    <text evidence="2 7">Belongs to the ExbD/TolR family.</text>
</comment>
<protein>
    <submittedName>
        <fullName evidence="9">Biopolymer transporter ExbD</fullName>
    </submittedName>
</protein>
<dbReference type="Proteomes" id="UP001476950">
    <property type="component" value="Unassembled WGS sequence"/>
</dbReference>